<dbReference type="RefSeq" id="XP_022087558.1">
    <property type="nucleotide sequence ID" value="XM_022231866.1"/>
</dbReference>
<feature type="domain" description="G-protein coupled receptors family 1 profile" evidence="11">
    <location>
        <begin position="76"/>
        <end position="307"/>
    </location>
</feature>
<dbReference type="GO" id="GO:0005886">
    <property type="term" value="C:plasma membrane"/>
    <property type="evidence" value="ECO:0007669"/>
    <property type="project" value="TreeGrafter"/>
</dbReference>
<evidence type="ECO:0000256" key="8">
    <source>
        <dbReference type="RuleBase" id="RU000688"/>
    </source>
</evidence>
<dbReference type="Pfam" id="PF10324">
    <property type="entry name" value="7TM_GPCR_Srw"/>
    <property type="match status" value="1"/>
</dbReference>
<evidence type="ECO:0000256" key="1">
    <source>
        <dbReference type="ARBA" id="ARBA00004141"/>
    </source>
</evidence>
<evidence type="ECO:0000256" key="10">
    <source>
        <dbReference type="SAM" id="Phobius"/>
    </source>
</evidence>
<dbReference type="PROSITE" id="PS50262">
    <property type="entry name" value="G_PROTEIN_RECEP_F1_2"/>
    <property type="match status" value="1"/>
</dbReference>
<dbReference type="Gene3D" id="1.20.1070.10">
    <property type="entry name" value="Rhodopsin 7-helix transmembrane proteins"/>
    <property type="match status" value="1"/>
</dbReference>
<dbReference type="PROSITE" id="PS00237">
    <property type="entry name" value="G_PROTEIN_RECEP_F1_1"/>
    <property type="match status" value="1"/>
</dbReference>
<feature type="transmembrane region" description="Helical" evidence="10">
    <location>
        <begin position="61"/>
        <end position="84"/>
    </location>
</feature>
<organism evidence="12 13">
    <name type="scientific">Acanthaster planci</name>
    <name type="common">Crown-of-thorns starfish</name>
    <dbReference type="NCBI Taxonomy" id="133434"/>
    <lineage>
        <taxon>Eukaryota</taxon>
        <taxon>Metazoa</taxon>
        <taxon>Echinodermata</taxon>
        <taxon>Eleutherozoa</taxon>
        <taxon>Asterozoa</taxon>
        <taxon>Asteroidea</taxon>
        <taxon>Valvatacea</taxon>
        <taxon>Valvatida</taxon>
        <taxon>Acanthasteridae</taxon>
        <taxon>Acanthaster</taxon>
    </lineage>
</organism>
<dbReference type="SUPFAM" id="SSF81321">
    <property type="entry name" value="Family A G protein-coupled receptor-like"/>
    <property type="match status" value="1"/>
</dbReference>
<evidence type="ECO:0000256" key="5">
    <source>
        <dbReference type="ARBA" id="ARBA00023136"/>
    </source>
</evidence>
<evidence type="ECO:0000256" key="7">
    <source>
        <dbReference type="ARBA" id="ARBA00023224"/>
    </source>
</evidence>
<keyword evidence="12" id="KW-1185">Reference proteome</keyword>
<dbReference type="InterPro" id="IPR017452">
    <property type="entry name" value="GPCR_Rhodpsn_7TM"/>
</dbReference>
<keyword evidence="4 8" id="KW-0297">G-protein coupled receptor</keyword>
<evidence type="ECO:0000313" key="13">
    <source>
        <dbReference type="RefSeq" id="XP_022087558.1"/>
    </source>
</evidence>
<evidence type="ECO:0000256" key="6">
    <source>
        <dbReference type="ARBA" id="ARBA00023170"/>
    </source>
</evidence>
<accession>A0A8B7Y301</accession>
<feature type="compositionally biased region" description="Polar residues" evidence="9">
    <location>
        <begin position="376"/>
        <end position="402"/>
    </location>
</feature>
<feature type="transmembrane region" description="Helical" evidence="10">
    <location>
        <begin position="175"/>
        <end position="194"/>
    </location>
</feature>
<dbReference type="GO" id="GO:0008528">
    <property type="term" value="F:G protein-coupled peptide receptor activity"/>
    <property type="evidence" value="ECO:0007669"/>
    <property type="project" value="InterPro"/>
</dbReference>
<evidence type="ECO:0000256" key="9">
    <source>
        <dbReference type="SAM" id="MobiDB-lite"/>
    </source>
</evidence>
<protein>
    <submittedName>
        <fullName evidence="13">Galanin receptor type 1-like isoform X1</fullName>
    </submittedName>
</protein>
<dbReference type="OMA" id="PEPWITG"/>
<name>A0A8B7Y301_ACAPL</name>
<dbReference type="KEGG" id="aplc:110977600"/>
<dbReference type="SMART" id="SM01381">
    <property type="entry name" value="7TM_GPCR_Srsx"/>
    <property type="match status" value="1"/>
</dbReference>
<keyword evidence="2 8" id="KW-0812">Transmembrane</keyword>
<dbReference type="PRINTS" id="PR00237">
    <property type="entry name" value="GPCRRHODOPSN"/>
</dbReference>
<feature type="region of interest" description="Disordered" evidence="9">
    <location>
        <begin position="355"/>
        <end position="402"/>
    </location>
</feature>
<comment type="similarity">
    <text evidence="8">Belongs to the G-protein coupled receptor 1 family.</text>
</comment>
<evidence type="ECO:0000259" key="11">
    <source>
        <dbReference type="PROSITE" id="PS50262"/>
    </source>
</evidence>
<dbReference type="InterPro" id="IPR019427">
    <property type="entry name" value="7TM_GPCR_serpentine_rcpt_Srw"/>
</dbReference>
<evidence type="ECO:0000256" key="2">
    <source>
        <dbReference type="ARBA" id="ARBA00022692"/>
    </source>
</evidence>
<feature type="transmembrane region" description="Helical" evidence="10">
    <location>
        <begin position="200"/>
        <end position="221"/>
    </location>
</feature>
<dbReference type="PANTHER" id="PTHR24243">
    <property type="entry name" value="G-PROTEIN COUPLED RECEPTOR"/>
    <property type="match status" value="1"/>
</dbReference>
<proteinExistence type="inferred from homology"/>
<dbReference type="GeneID" id="110977600"/>
<evidence type="ECO:0000256" key="3">
    <source>
        <dbReference type="ARBA" id="ARBA00022989"/>
    </source>
</evidence>
<dbReference type="InterPro" id="IPR000276">
    <property type="entry name" value="GPCR_Rhodpsn"/>
</dbReference>
<feature type="transmembrane region" description="Helical" evidence="10">
    <location>
        <begin position="253"/>
        <end position="274"/>
    </location>
</feature>
<dbReference type="PANTHER" id="PTHR24243:SF224">
    <property type="entry name" value="G-PROTEIN COUPLED RECEPTOR 19-RELATED"/>
    <property type="match status" value="1"/>
</dbReference>
<sequence length="402" mass="43452">MSLPEPEPSPEPEPEPGIGGPWGNSSLVMSEPFPEWGWNASSEGEPEPVAEPHFGPCVQGILVALAVLIIVLGSLGNTLVIIVIGKMRTGRTVTDVFLTSLAVADLLVCIICSPLLVVGILVHSGHTGVSYNVEQFLFYFSSAASIFNLTAIALDRHDAVLHPMSRRLTLPRCRPVLAGVWALSAAVAVVVYFMPAQFEFIVLALCFAFPFVAMVISYARILRVAKAAERRAASHQGGSSGKDGSKTDKTVKMVVIVVAVFTVSWIPSLISRLLKYVVTMTPDEKSVMEVTACLIAYGGSALNFLVYAFMSRRFKIGLAQLFRCHRFIQRVSPTADDDIGKTRFHATMATVQHTATAPQDALKDGSAFRSDKMTPNEPNASLNHAENRLQSIDPPSSLATLK</sequence>
<comment type="subcellular location">
    <subcellularLocation>
        <location evidence="1">Membrane</location>
        <topology evidence="1">Multi-pass membrane protein</topology>
    </subcellularLocation>
</comment>
<feature type="transmembrane region" description="Helical" evidence="10">
    <location>
        <begin position="286"/>
        <end position="310"/>
    </location>
</feature>
<dbReference type="AlphaFoldDB" id="A0A8B7Y301"/>
<feature type="region of interest" description="Disordered" evidence="9">
    <location>
        <begin position="1"/>
        <end position="30"/>
    </location>
</feature>
<keyword evidence="6 8" id="KW-0675">Receptor</keyword>
<gene>
    <name evidence="13" type="primary">LOC110977600</name>
</gene>
<reference evidence="13" key="1">
    <citation type="submission" date="2025-08" db="UniProtKB">
        <authorList>
            <consortium name="RefSeq"/>
        </authorList>
    </citation>
    <scope>IDENTIFICATION</scope>
</reference>
<keyword evidence="3 10" id="KW-1133">Transmembrane helix</keyword>
<evidence type="ECO:0000256" key="4">
    <source>
        <dbReference type="ARBA" id="ARBA00023040"/>
    </source>
</evidence>
<feature type="transmembrane region" description="Helical" evidence="10">
    <location>
        <begin position="136"/>
        <end position="154"/>
    </location>
</feature>
<dbReference type="OrthoDB" id="5864054at2759"/>
<dbReference type="Pfam" id="PF00001">
    <property type="entry name" value="7tm_1"/>
    <property type="match status" value="1"/>
</dbReference>
<dbReference type="Proteomes" id="UP000694845">
    <property type="component" value="Unplaced"/>
</dbReference>
<dbReference type="CDD" id="cd00637">
    <property type="entry name" value="7tm_classA_rhodopsin-like"/>
    <property type="match status" value="1"/>
</dbReference>
<keyword evidence="5 10" id="KW-0472">Membrane</keyword>
<keyword evidence="7 8" id="KW-0807">Transducer</keyword>
<feature type="transmembrane region" description="Helical" evidence="10">
    <location>
        <begin position="96"/>
        <end position="124"/>
    </location>
</feature>
<evidence type="ECO:0000313" key="12">
    <source>
        <dbReference type="Proteomes" id="UP000694845"/>
    </source>
</evidence>